<dbReference type="EMBL" id="JAGHQL010000023">
    <property type="protein sequence ID" value="KAH0544058.1"/>
    <property type="molecule type" value="Genomic_DNA"/>
</dbReference>
<protein>
    <submittedName>
        <fullName evidence="5">Uncharacterized protein</fullName>
    </submittedName>
</protein>
<evidence type="ECO:0000313" key="6">
    <source>
        <dbReference type="Proteomes" id="UP000698800"/>
    </source>
</evidence>
<dbReference type="OrthoDB" id="5415072at2759"/>
<evidence type="ECO:0000256" key="4">
    <source>
        <dbReference type="SAM" id="MobiDB-lite"/>
    </source>
</evidence>
<gene>
    <name evidence="5" type="ORF">FGG08_001676</name>
</gene>
<proteinExistence type="predicted"/>
<dbReference type="AlphaFoldDB" id="A0A9P8I6A4"/>
<feature type="region of interest" description="Disordered" evidence="4">
    <location>
        <begin position="1"/>
        <end position="125"/>
    </location>
</feature>
<keyword evidence="2" id="KW-0564">Palmitate</keyword>
<dbReference type="Pfam" id="PF15811">
    <property type="entry name" value="SVIP"/>
    <property type="match status" value="1"/>
</dbReference>
<keyword evidence="3" id="KW-0449">Lipoprotein</keyword>
<accession>A0A9P8I6A4</accession>
<name>A0A9P8I6A4_9PEZI</name>
<keyword evidence="6" id="KW-1185">Reference proteome</keyword>
<sequence>MGNLCGKESSDPFVGPGRQLGSSTPQGSSSHAPVPQGNKPKITGFGRTLGGNTHGGARDETGDGDARRQAAKAAEERAKSRQPKGKLGTQLAQQRQQTRTDTLGSLSEDRRMQRKGGSLEPGDWN</sequence>
<dbReference type="Proteomes" id="UP000698800">
    <property type="component" value="Unassembled WGS sequence"/>
</dbReference>
<evidence type="ECO:0000313" key="5">
    <source>
        <dbReference type="EMBL" id="KAH0544058.1"/>
    </source>
</evidence>
<comment type="caution">
    <text evidence="5">The sequence shown here is derived from an EMBL/GenBank/DDBJ whole genome shotgun (WGS) entry which is preliminary data.</text>
</comment>
<feature type="compositionally biased region" description="Basic and acidic residues" evidence="4">
    <location>
        <begin position="56"/>
        <end position="79"/>
    </location>
</feature>
<reference evidence="5" key="1">
    <citation type="submission" date="2021-03" db="EMBL/GenBank/DDBJ databases">
        <title>Comparative genomics and phylogenomic investigation of the class Geoglossomycetes provide insights into ecological specialization and systematics.</title>
        <authorList>
            <person name="Melie T."/>
            <person name="Pirro S."/>
            <person name="Miller A.N."/>
            <person name="Quandt A."/>
        </authorList>
    </citation>
    <scope>NUCLEOTIDE SEQUENCE</scope>
    <source>
        <strain evidence="5">GBOQ0MN5Z8</strain>
    </source>
</reference>
<evidence type="ECO:0000256" key="3">
    <source>
        <dbReference type="ARBA" id="ARBA00023288"/>
    </source>
</evidence>
<organism evidence="5 6">
    <name type="scientific">Glutinoglossum americanum</name>
    <dbReference type="NCBI Taxonomy" id="1670608"/>
    <lineage>
        <taxon>Eukaryota</taxon>
        <taxon>Fungi</taxon>
        <taxon>Dikarya</taxon>
        <taxon>Ascomycota</taxon>
        <taxon>Pezizomycotina</taxon>
        <taxon>Geoglossomycetes</taxon>
        <taxon>Geoglossales</taxon>
        <taxon>Geoglossaceae</taxon>
        <taxon>Glutinoglossum</taxon>
    </lineage>
</organism>
<keyword evidence="1" id="KW-0519">Myristate</keyword>
<dbReference type="InterPro" id="IPR031632">
    <property type="entry name" value="SVIP"/>
</dbReference>
<feature type="compositionally biased region" description="Polar residues" evidence="4">
    <location>
        <begin position="20"/>
        <end position="31"/>
    </location>
</feature>
<feature type="compositionally biased region" description="Low complexity" evidence="4">
    <location>
        <begin position="89"/>
        <end position="103"/>
    </location>
</feature>
<evidence type="ECO:0000256" key="1">
    <source>
        <dbReference type="ARBA" id="ARBA00022707"/>
    </source>
</evidence>
<evidence type="ECO:0000256" key="2">
    <source>
        <dbReference type="ARBA" id="ARBA00023139"/>
    </source>
</evidence>